<organism evidence="4 5">
    <name type="scientific">Dysgonomonas capnocytophagoides</name>
    <dbReference type="NCBI Taxonomy" id="45254"/>
    <lineage>
        <taxon>Bacteria</taxon>
        <taxon>Pseudomonadati</taxon>
        <taxon>Bacteroidota</taxon>
        <taxon>Bacteroidia</taxon>
        <taxon>Bacteroidales</taxon>
        <taxon>Dysgonomonadaceae</taxon>
        <taxon>Dysgonomonas</taxon>
    </lineage>
</organism>
<dbReference type="OrthoDB" id="758741at2"/>
<protein>
    <submittedName>
        <fullName evidence="4">SH3 domain-containing protein</fullName>
    </submittedName>
</protein>
<dbReference type="Gene3D" id="2.30.30.40">
    <property type="entry name" value="SH3 Domains"/>
    <property type="match status" value="1"/>
</dbReference>
<dbReference type="Proteomes" id="UP000297861">
    <property type="component" value="Unassembled WGS sequence"/>
</dbReference>
<feature type="signal peptide" evidence="2">
    <location>
        <begin position="1"/>
        <end position="20"/>
    </location>
</feature>
<evidence type="ECO:0000256" key="2">
    <source>
        <dbReference type="SAM" id="SignalP"/>
    </source>
</evidence>
<gene>
    <name evidence="4" type="ORF">E2605_19365</name>
</gene>
<evidence type="ECO:0000313" key="5">
    <source>
        <dbReference type="Proteomes" id="UP000297861"/>
    </source>
</evidence>
<keyword evidence="2" id="KW-0732">Signal</keyword>
<evidence type="ECO:0000256" key="1">
    <source>
        <dbReference type="SAM" id="MobiDB-lite"/>
    </source>
</evidence>
<feature type="region of interest" description="Disordered" evidence="1">
    <location>
        <begin position="95"/>
        <end position="134"/>
    </location>
</feature>
<accession>A0A4Y8KTD7</accession>
<dbReference type="EMBL" id="SOML01000022">
    <property type="protein sequence ID" value="TFD91800.1"/>
    <property type="molecule type" value="Genomic_DNA"/>
</dbReference>
<feature type="compositionally biased region" description="Low complexity" evidence="1">
    <location>
        <begin position="97"/>
        <end position="121"/>
    </location>
</feature>
<dbReference type="InterPro" id="IPR003646">
    <property type="entry name" value="SH3-like_bac-type"/>
</dbReference>
<name>A0A4Y8KTD7_9BACT</name>
<dbReference type="AlphaFoldDB" id="A0A4Y8KTD7"/>
<feature type="domain" description="SH3b" evidence="3">
    <location>
        <begin position="35"/>
        <end position="70"/>
    </location>
</feature>
<evidence type="ECO:0000259" key="3">
    <source>
        <dbReference type="Pfam" id="PF08239"/>
    </source>
</evidence>
<feature type="region of interest" description="Disordered" evidence="1">
    <location>
        <begin position="146"/>
        <end position="169"/>
    </location>
</feature>
<dbReference type="Pfam" id="PF08239">
    <property type="entry name" value="SH3_3"/>
    <property type="match status" value="1"/>
</dbReference>
<comment type="caution">
    <text evidence="4">The sequence shown here is derived from an EMBL/GenBank/DDBJ whole genome shotgun (WGS) entry which is preliminary data.</text>
</comment>
<keyword evidence="5" id="KW-1185">Reference proteome</keyword>
<sequence>MMKQLLAVILLSIFSFSSLTSQNLPMAIQLKEDIEVREQPNIESPVIGLIRNSNYIEVLERVNDFYKIKHIGKLSYTNYPFFKENIQDKSVSLDNDITTSKKPTSKSSSTTTSKTIISKSSHQTNSYNTPRRNSIIRSRSSYSGLCGAPTKKGGSCQRRVSGGGRCWQH</sequence>
<proteinExistence type="predicted"/>
<feature type="chain" id="PRO_5021356959" evidence="2">
    <location>
        <begin position="21"/>
        <end position="169"/>
    </location>
</feature>
<evidence type="ECO:0000313" key="4">
    <source>
        <dbReference type="EMBL" id="TFD91800.1"/>
    </source>
</evidence>
<reference evidence="4 5" key="1">
    <citation type="submission" date="2019-03" db="EMBL/GenBank/DDBJ databases">
        <title>San Antonio Military Medical Center submission to MRSN (WRAIR), pending publication.</title>
        <authorList>
            <person name="Blyth D.M."/>
            <person name="Mccarthy S.L."/>
            <person name="Schall S.E."/>
            <person name="Stam J.A."/>
            <person name="Ong A.C."/>
            <person name="Mcgann P.T."/>
        </authorList>
    </citation>
    <scope>NUCLEOTIDE SEQUENCE [LARGE SCALE GENOMIC DNA]</scope>
    <source>
        <strain evidence="4 5">MRSN571793</strain>
    </source>
</reference>